<keyword evidence="1" id="KW-0479">Metal-binding</keyword>
<reference evidence="8" key="1">
    <citation type="submission" date="2019-12" db="EMBL/GenBank/DDBJ databases">
        <title>An insight into the sialome of adult female Ixodes ricinus ticks feeding for 6 days.</title>
        <authorList>
            <person name="Perner J."/>
            <person name="Ribeiro J.M.C."/>
        </authorList>
    </citation>
    <scope>NUCLEOTIDE SEQUENCE</scope>
    <source>
        <strain evidence="8">Semi-engorged</strain>
        <tissue evidence="8">Salivary glands</tissue>
    </source>
</reference>
<keyword evidence="2 4" id="KW-0863">Zinc-finger</keyword>
<evidence type="ECO:0000256" key="4">
    <source>
        <dbReference type="PROSITE-ProRule" id="PRU00175"/>
    </source>
</evidence>
<protein>
    <submittedName>
        <fullName evidence="8">Putative g2/m phase-specific e3 ubiquitin-protein ligase</fullName>
    </submittedName>
</protein>
<feature type="compositionally biased region" description="Basic residues" evidence="5">
    <location>
        <begin position="558"/>
        <end position="568"/>
    </location>
</feature>
<dbReference type="Pfam" id="PF26054">
    <property type="entry name" value="PHD_G2E3"/>
    <property type="match status" value="1"/>
</dbReference>
<sequence length="594" mass="64722">MSPRRNLRPVRQARKLATKLQEEDSAAVCCFCKKTKSSVVCDKLLSGKITVHFYCLLFSSGLQQRGDVRGPLMGFLEADVTSELRRGSKLRCAYCKKQGATVGCCIKLCKKAFHVDCGNANECLLQFYGDYRAYCPDHRPLQRTRPKESGSTSCLICTCDMVSEPSPQVLVTPCCQHCFHRACLQAQASSAGSYFFKCCICNNNDAFQQEMLDHGICIPERDASWEREQGAYQDLLYRYQRCDAERCRCPMGREASLEESADWEVITCSTCGSQGIHKACGNLSRESLQRTNSWVCVQCRKTLSLTEKHDTADWVSTPLVRKGEPKTGASNIAGEASNGTTENSLSSADRSAKAAAKPPDREAPRLPRKRKADRPRGVRAPKQSAGHFASSASVRESQHKGHEGSSSETSTQETGETTKPKPPTKSKKRKIIRASESAEDGARSQSVSVETEVTNVVDDHSSASPSTGRPSTSTSVGTVPLAGERGQAMISCRNGKLCAAIKPRVATDTLVGGAIEKTTTVATTSGGNLGPSRPGEAVLAVPPRMMQLLPPSDAAMIRKPKPKPKPTPKKSSGVQLSLLSYLRQFMQHKSEREN</sequence>
<dbReference type="InterPro" id="IPR001841">
    <property type="entry name" value="Znf_RING"/>
</dbReference>
<evidence type="ECO:0000259" key="6">
    <source>
        <dbReference type="PROSITE" id="PS50089"/>
    </source>
</evidence>
<feature type="domain" description="RING-type" evidence="6">
    <location>
        <begin position="154"/>
        <end position="202"/>
    </location>
</feature>
<accession>A0A6B0VEX6</accession>
<dbReference type="EMBL" id="GIFC01018112">
    <property type="protein sequence ID" value="MXV00196.1"/>
    <property type="molecule type" value="Transcribed_RNA"/>
</dbReference>
<keyword evidence="3" id="KW-0862">Zinc</keyword>
<evidence type="ECO:0000256" key="3">
    <source>
        <dbReference type="ARBA" id="ARBA00022833"/>
    </source>
</evidence>
<feature type="region of interest" description="Disordered" evidence="5">
    <location>
        <begin position="316"/>
        <end position="479"/>
    </location>
</feature>
<evidence type="ECO:0000256" key="1">
    <source>
        <dbReference type="ARBA" id="ARBA00022723"/>
    </source>
</evidence>
<feature type="region of interest" description="Disordered" evidence="5">
    <location>
        <begin position="553"/>
        <end position="574"/>
    </location>
</feature>
<evidence type="ECO:0000256" key="2">
    <source>
        <dbReference type="ARBA" id="ARBA00022771"/>
    </source>
</evidence>
<dbReference type="InterPro" id="IPR059102">
    <property type="entry name" value="PHD_PHF7/G2E3-like"/>
</dbReference>
<dbReference type="AlphaFoldDB" id="A0A6B0VEX6"/>
<proteinExistence type="predicted"/>
<feature type="compositionally biased region" description="Basic residues" evidence="5">
    <location>
        <begin position="422"/>
        <end position="432"/>
    </location>
</feature>
<dbReference type="InterPro" id="IPR011011">
    <property type="entry name" value="Znf_FYVE_PHD"/>
</dbReference>
<feature type="compositionally biased region" description="Low complexity" evidence="5">
    <location>
        <begin position="406"/>
        <end position="417"/>
    </location>
</feature>
<dbReference type="PANTHER" id="PTHR12420:SF46">
    <property type="entry name" value="FINGER PROTEIN, PUTATIVE-RELATED"/>
    <property type="match status" value="1"/>
</dbReference>
<feature type="compositionally biased region" description="Basic residues" evidence="5">
    <location>
        <begin position="366"/>
        <end position="379"/>
    </location>
</feature>
<organism evidence="8">
    <name type="scientific">Ixodes ricinus</name>
    <name type="common">Common tick</name>
    <name type="synonym">Acarus ricinus</name>
    <dbReference type="NCBI Taxonomy" id="34613"/>
    <lineage>
        <taxon>Eukaryota</taxon>
        <taxon>Metazoa</taxon>
        <taxon>Ecdysozoa</taxon>
        <taxon>Arthropoda</taxon>
        <taxon>Chelicerata</taxon>
        <taxon>Arachnida</taxon>
        <taxon>Acari</taxon>
        <taxon>Parasitiformes</taxon>
        <taxon>Ixodida</taxon>
        <taxon>Ixodoidea</taxon>
        <taxon>Ixodidae</taxon>
        <taxon>Ixodinae</taxon>
        <taxon>Ixodes</taxon>
    </lineage>
</organism>
<feature type="compositionally biased region" description="Basic and acidic residues" evidence="5">
    <location>
        <begin position="396"/>
        <end position="405"/>
    </location>
</feature>
<dbReference type="InterPro" id="IPR001965">
    <property type="entry name" value="Znf_PHD"/>
</dbReference>
<dbReference type="SUPFAM" id="SSF57903">
    <property type="entry name" value="FYVE/PHD zinc finger"/>
    <property type="match status" value="1"/>
</dbReference>
<evidence type="ECO:0000256" key="5">
    <source>
        <dbReference type="SAM" id="MobiDB-lite"/>
    </source>
</evidence>
<evidence type="ECO:0000259" key="7">
    <source>
        <dbReference type="PROSITE" id="PS51805"/>
    </source>
</evidence>
<feature type="compositionally biased region" description="Low complexity" evidence="5">
    <location>
        <begin position="347"/>
        <end position="357"/>
    </location>
</feature>
<dbReference type="PROSITE" id="PS51805">
    <property type="entry name" value="EPHD"/>
    <property type="match status" value="1"/>
</dbReference>
<dbReference type="PANTHER" id="PTHR12420">
    <property type="entry name" value="PHD FINGER PROTEIN"/>
    <property type="match status" value="1"/>
</dbReference>
<dbReference type="Pfam" id="PF13771">
    <property type="entry name" value="zf-HC5HC2H"/>
    <property type="match status" value="1"/>
</dbReference>
<name>A0A6B0VEX6_IXORI</name>
<dbReference type="Gene3D" id="3.30.40.10">
    <property type="entry name" value="Zinc/RING finger domain, C3HC4 (zinc finger)"/>
    <property type="match status" value="2"/>
</dbReference>
<dbReference type="SMART" id="SM00249">
    <property type="entry name" value="PHD"/>
    <property type="match status" value="2"/>
</dbReference>
<dbReference type="GO" id="GO:0008270">
    <property type="term" value="F:zinc ion binding"/>
    <property type="evidence" value="ECO:0007669"/>
    <property type="project" value="UniProtKB-KW"/>
</dbReference>
<feature type="compositionally biased region" description="Polar residues" evidence="5">
    <location>
        <begin position="337"/>
        <end position="346"/>
    </location>
</feature>
<dbReference type="InterPro" id="IPR051188">
    <property type="entry name" value="PHD-type_Zinc_Finger"/>
</dbReference>
<dbReference type="InterPro" id="IPR034732">
    <property type="entry name" value="EPHD"/>
</dbReference>
<feature type="compositionally biased region" description="Low complexity" evidence="5">
    <location>
        <begin position="446"/>
        <end position="479"/>
    </location>
</feature>
<dbReference type="PROSITE" id="PS50089">
    <property type="entry name" value="ZF_RING_2"/>
    <property type="match status" value="1"/>
</dbReference>
<feature type="domain" description="PHD-type" evidence="7">
    <location>
        <begin position="26"/>
        <end position="139"/>
    </location>
</feature>
<evidence type="ECO:0000313" key="8">
    <source>
        <dbReference type="EMBL" id="MXV00196.1"/>
    </source>
</evidence>
<dbReference type="InterPro" id="IPR013083">
    <property type="entry name" value="Znf_RING/FYVE/PHD"/>
</dbReference>